<dbReference type="PANTHER" id="PTHR23131:SF4">
    <property type="entry name" value="METALLO-BETA-LACTAMASE SUPERFAMILY POTEIN"/>
    <property type="match status" value="1"/>
</dbReference>
<dbReference type="InterPro" id="IPR036866">
    <property type="entry name" value="RibonucZ/Hydroxyglut_hydro"/>
</dbReference>
<dbReference type="InterPro" id="IPR001279">
    <property type="entry name" value="Metallo-B-lactamas"/>
</dbReference>
<dbReference type="SUPFAM" id="SSF56281">
    <property type="entry name" value="Metallo-hydrolase/oxidoreductase"/>
    <property type="match status" value="1"/>
</dbReference>
<dbReference type="Pfam" id="PF21221">
    <property type="entry name" value="B_lactamase-like_C"/>
    <property type="match status" value="1"/>
</dbReference>
<dbReference type="Pfam" id="PF00753">
    <property type="entry name" value="Lactamase_B"/>
    <property type="match status" value="1"/>
</dbReference>
<dbReference type="Gene3D" id="3.60.15.10">
    <property type="entry name" value="Ribonuclease Z/Hydroxyacylglutathione hydrolase-like"/>
    <property type="match status" value="1"/>
</dbReference>
<comment type="caution">
    <text evidence="2">The sequence shown here is derived from an EMBL/GenBank/DDBJ whole genome shotgun (WGS) entry which is preliminary data.</text>
</comment>
<evidence type="ECO:0000259" key="1">
    <source>
        <dbReference type="SMART" id="SM00849"/>
    </source>
</evidence>
<keyword evidence="2" id="KW-0378">Hydrolase</keyword>
<dbReference type="InterPro" id="IPR048933">
    <property type="entry name" value="B_lactamase-like_C"/>
</dbReference>
<feature type="domain" description="Metallo-beta-lactamase" evidence="1">
    <location>
        <begin position="41"/>
        <end position="259"/>
    </location>
</feature>
<dbReference type="EMBL" id="WWEN01000010">
    <property type="protein sequence ID" value="MYM57262.1"/>
    <property type="molecule type" value="Genomic_DNA"/>
</dbReference>
<keyword evidence="3" id="KW-1185">Reference proteome</keyword>
<organism evidence="2 3">
    <name type="scientific">Thalassovita mangrovi</name>
    <dbReference type="NCBI Taxonomy" id="2692236"/>
    <lineage>
        <taxon>Bacteria</taxon>
        <taxon>Pseudomonadati</taxon>
        <taxon>Pseudomonadota</taxon>
        <taxon>Alphaproteobacteria</taxon>
        <taxon>Rhodobacterales</taxon>
        <taxon>Roseobacteraceae</taxon>
        <taxon>Thalassovita</taxon>
    </lineage>
</organism>
<dbReference type="GO" id="GO:0016787">
    <property type="term" value="F:hydrolase activity"/>
    <property type="evidence" value="ECO:0007669"/>
    <property type="project" value="UniProtKB-KW"/>
</dbReference>
<dbReference type="PANTHER" id="PTHR23131">
    <property type="entry name" value="ENDORIBONUCLEASE LACTB2"/>
    <property type="match status" value="1"/>
</dbReference>
<dbReference type="InterPro" id="IPR050662">
    <property type="entry name" value="Sec-metab_biosynth-thioest"/>
</dbReference>
<gene>
    <name evidence="2" type="ORF">GR167_18235</name>
</gene>
<dbReference type="Gene3D" id="1.10.10.10">
    <property type="entry name" value="Winged helix-like DNA-binding domain superfamily/Winged helix DNA-binding domain"/>
    <property type="match status" value="1"/>
</dbReference>
<dbReference type="InterPro" id="IPR036388">
    <property type="entry name" value="WH-like_DNA-bd_sf"/>
</dbReference>
<protein>
    <submittedName>
        <fullName evidence="2">MBL fold metallo-hydrolase</fullName>
    </submittedName>
</protein>
<dbReference type="AlphaFoldDB" id="A0A6L8LV76"/>
<name>A0A6L8LV76_9RHOB</name>
<evidence type="ECO:0000313" key="2">
    <source>
        <dbReference type="EMBL" id="MYM57262.1"/>
    </source>
</evidence>
<dbReference type="SMART" id="SM00849">
    <property type="entry name" value="Lactamase_B"/>
    <property type="match status" value="1"/>
</dbReference>
<proteinExistence type="predicted"/>
<reference evidence="2 3" key="1">
    <citation type="submission" date="2020-01" db="EMBL/GenBank/DDBJ databases">
        <authorList>
            <person name="Chen S."/>
        </authorList>
    </citation>
    <scope>NUCLEOTIDE SEQUENCE [LARGE SCALE GENOMIC DNA]</scope>
    <source>
        <strain evidence="2 3">GS-10</strain>
    </source>
</reference>
<sequence>MSLETAGIRYPWAEPPENGTAIEVAEGILWIRMPLPMALDHVNIYALDEGDSWTLIDSGVHSKKSVALWENLLAGPLGGKPVGRVILTHHHPDHVGMAGWFKARFGAEIATTRTAFLMTRMLILDEQAAPTAEAIDFWIGAGIAPEVLDKRRTERPFNFTDICHPLPVGFARIQQGDVIRAGGRDWDIHIGHGHAPEHLTMWSRDDNLVLSGDQILPSISPNIGVHPTEPEADPLGEWMESCERLQELAREDHLVLGGHKLPFTGLPTRMRQLIDNHHGALRRLRKHLQEPRTAAECFPPLFKRKIDGGTYGLALVEAVAHLNHMHQTGEVIRERRDDGAWLWRMKERDDG</sequence>
<accession>A0A6L8LV76</accession>
<dbReference type="RefSeq" id="WP_160975169.1">
    <property type="nucleotide sequence ID" value="NZ_WWEN01000010.1"/>
</dbReference>
<dbReference type="Proteomes" id="UP000479043">
    <property type="component" value="Unassembled WGS sequence"/>
</dbReference>
<evidence type="ECO:0000313" key="3">
    <source>
        <dbReference type="Proteomes" id="UP000479043"/>
    </source>
</evidence>